<gene>
    <name evidence="2" type="ORF">O6R08_04265</name>
</gene>
<keyword evidence="3" id="KW-1185">Reference proteome</keyword>
<name>A0ABY7R218_9ACTN</name>
<sequence>MTTNIKRRTVVQGIAWSVPAVTAAVTVPAFAASTPVNPLSCAATDPVDQGRMESPKWKDSSLRLSFSKPEEITLSGGTRLAAPTKLTIANVGPTELPAGTSVGITAASLDASGIVRPNANSLTALSAKAVDATGRPVNALKFQSPDTRQTTMALGCAMEKGQSVTTELTWGLAPGAETSNLASLQFIARIITDASVPTYTEFQSPEVLGGTRTL</sequence>
<dbReference type="EMBL" id="CP115668">
    <property type="protein sequence ID" value="WCC80703.1"/>
    <property type="molecule type" value="Genomic_DNA"/>
</dbReference>
<evidence type="ECO:0000313" key="3">
    <source>
        <dbReference type="Proteomes" id="UP001212097"/>
    </source>
</evidence>
<dbReference type="RefSeq" id="WP_271418883.1">
    <property type="nucleotide sequence ID" value="NZ_CP115668.1"/>
</dbReference>
<evidence type="ECO:0000313" key="2">
    <source>
        <dbReference type="EMBL" id="WCC80703.1"/>
    </source>
</evidence>
<protein>
    <recommendedName>
        <fullName evidence="4">Tat pathway signal sequence domain protein</fullName>
    </recommendedName>
</protein>
<accession>A0ABY7R218</accession>
<keyword evidence="1" id="KW-0732">Signal</keyword>
<reference evidence="2 3" key="1">
    <citation type="submission" date="2023-01" db="EMBL/GenBank/DDBJ databases">
        <authorList>
            <person name="Lee S.H."/>
            <person name="Jung H.S."/>
            <person name="Yun J.U."/>
        </authorList>
    </citation>
    <scope>NUCLEOTIDE SEQUENCE [LARGE SCALE GENOMIC DNA]</scope>
    <source>
        <strain evidence="2 3">CBA3108</strain>
    </source>
</reference>
<proteinExistence type="predicted"/>
<feature type="signal peptide" evidence="1">
    <location>
        <begin position="1"/>
        <end position="31"/>
    </location>
</feature>
<reference evidence="2 3" key="2">
    <citation type="submission" date="2023-06" db="EMBL/GenBank/DDBJ databases">
        <title>The Gram-positive Non-spore-bearing Anaerobic Bacilli of Human Feces.</title>
        <authorList>
            <person name="Eggerth A.H."/>
        </authorList>
    </citation>
    <scope>NUCLEOTIDE SEQUENCE [LARGE SCALE GENOMIC DNA]</scope>
    <source>
        <strain evidence="2 3">CBA3108</strain>
    </source>
</reference>
<dbReference type="Proteomes" id="UP001212097">
    <property type="component" value="Chromosome"/>
</dbReference>
<evidence type="ECO:0008006" key="4">
    <source>
        <dbReference type="Google" id="ProtNLM"/>
    </source>
</evidence>
<organism evidence="2 3">
    <name type="scientific">Cutibacterium equinum</name>
    <dbReference type="NCBI Taxonomy" id="3016342"/>
    <lineage>
        <taxon>Bacteria</taxon>
        <taxon>Bacillati</taxon>
        <taxon>Actinomycetota</taxon>
        <taxon>Actinomycetes</taxon>
        <taxon>Propionibacteriales</taxon>
        <taxon>Propionibacteriaceae</taxon>
        <taxon>Cutibacterium</taxon>
    </lineage>
</organism>
<evidence type="ECO:0000256" key="1">
    <source>
        <dbReference type="SAM" id="SignalP"/>
    </source>
</evidence>
<feature type="chain" id="PRO_5045740585" description="Tat pathway signal sequence domain protein" evidence="1">
    <location>
        <begin position="32"/>
        <end position="214"/>
    </location>
</feature>